<accession>A0ABX7I901</accession>
<dbReference type="InterPro" id="IPR035093">
    <property type="entry name" value="RelE/ParE_toxin_dom_sf"/>
</dbReference>
<protein>
    <submittedName>
        <fullName evidence="1">Type II toxin-antitoxin system RelE/ParE family toxin</fullName>
    </submittedName>
</protein>
<dbReference type="InterPro" id="IPR007711">
    <property type="entry name" value="HigB-1"/>
</dbReference>
<sequence length="67" mass="7464">MIKSISHKGLCMLWEKGNASKLPDAQIEELRRVLTALNTARTLEPLRAIPGYRLHSLSGTMAGMWSI</sequence>
<dbReference type="Gene3D" id="3.30.2310.20">
    <property type="entry name" value="RelE-like"/>
    <property type="match status" value="1"/>
</dbReference>
<dbReference type="RefSeq" id="WP_204656865.1">
    <property type="nucleotide sequence ID" value="NZ_CP056775.1"/>
</dbReference>
<gene>
    <name evidence="1" type="ORF">HWI92_15375</name>
</gene>
<evidence type="ECO:0000313" key="1">
    <source>
        <dbReference type="EMBL" id="QRR02188.1"/>
    </source>
</evidence>
<dbReference type="Pfam" id="PF05015">
    <property type="entry name" value="HigB-like_toxin"/>
    <property type="match status" value="1"/>
</dbReference>
<reference evidence="1 2" key="1">
    <citation type="submission" date="2020-06" db="EMBL/GenBank/DDBJ databases">
        <title>Dyadobacter sandarakinus sp. nov., isolated from the soil of the Arctic Yellow River Station.</title>
        <authorList>
            <person name="Zhang Y."/>
            <person name="Peng F."/>
        </authorList>
    </citation>
    <scope>NUCLEOTIDE SEQUENCE [LARGE SCALE GENOMIC DNA]</scope>
    <source>
        <strain evidence="1 2">Q3-56</strain>
    </source>
</reference>
<dbReference type="EMBL" id="CP056775">
    <property type="protein sequence ID" value="QRR02188.1"/>
    <property type="molecule type" value="Genomic_DNA"/>
</dbReference>
<organism evidence="1 2">
    <name type="scientific">Dyadobacter sandarakinus</name>
    <dbReference type="NCBI Taxonomy" id="2747268"/>
    <lineage>
        <taxon>Bacteria</taxon>
        <taxon>Pseudomonadati</taxon>
        <taxon>Bacteroidota</taxon>
        <taxon>Cytophagia</taxon>
        <taxon>Cytophagales</taxon>
        <taxon>Spirosomataceae</taxon>
        <taxon>Dyadobacter</taxon>
    </lineage>
</organism>
<proteinExistence type="predicted"/>
<name>A0ABX7I901_9BACT</name>
<evidence type="ECO:0000313" key="2">
    <source>
        <dbReference type="Proteomes" id="UP000612680"/>
    </source>
</evidence>
<keyword evidence="2" id="KW-1185">Reference proteome</keyword>
<dbReference type="Proteomes" id="UP000612680">
    <property type="component" value="Chromosome"/>
</dbReference>